<dbReference type="GO" id="GO:0046854">
    <property type="term" value="P:phosphatidylinositol phosphate biosynthetic process"/>
    <property type="evidence" value="ECO:0007669"/>
    <property type="project" value="InterPro"/>
</dbReference>
<evidence type="ECO:0000313" key="8">
    <source>
        <dbReference type="EMBL" id="AUJ77854.1"/>
    </source>
</evidence>
<evidence type="ECO:0000256" key="5">
    <source>
        <dbReference type="ARBA" id="ARBA00022801"/>
    </source>
</evidence>
<feature type="binding site" evidence="7">
    <location>
        <position position="69"/>
    </location>
    <ligand>
        <name>Mg(2+)</name>
        <dbReference type="ChEBI" id="CHEBI:18420"/>
        <label>1</label>
        <note>catalytic</note>
    </ligand>
</feature>
<dbReference type="GO" id="GO:0046872">
    <property type="term" value="F:metal ion binding"/>
    <property type="evidence" value="ECO:0007669"/>
    <property type="project" value="UniProtKB-KW"/>
</dbReference>
<keyword evidence="9" id="KW-1185">Reference proteome</keyword>
<proteinExistence type="predicted"/>
<accession>A0AAI8HPR3</accession>
<protein>
    <recommendedName>
        <fullName evidence="3">inositol-phosphate phosphatase</fullName>
        <ecNumber evidence="3">3.1.3.25</ecNumber>
    </recommendedName>
</protein>
<keyword evidence="5" id="KW-0378">Hydrolase</keyword>
<keyword evidence="6 7" id="KW-0460">Magnesium</keyword>
<feature type="binding site" evidence="7">
    <location>
        <position position="90"/>
    </location>
    <ligand>
        <name>Mg(2+)</name>
        <dbReference type="ChEBI" id="CHEBI:18420"/>
        <label>2</label>
    </ligand>
</feature>
<evidence type="ECO:0000256" key="6">
    <source>
        <dbReference type="ARBA" id="ARBA00022842"/>
    </source>
</evidence>
<evidence type="ECO:0000256" key="4">
    <source>
        <dbReference type="ARBA" id="ARBA00022723"/>
    </source>
</evidence>
<keyword evidence="4 7" id="KW-0479">Metal-binding</keyword>
<evidence type="ECO:0000256" key="2">
    <source>
        <dbReference type="ARBA" id="ARBA00001946"/>
    </source>
</evidence>
<evidence type="ECO:0000256" key="7">
    <source>
        <dbReference type="PIRSR" id="PIRSR600760-2"/>
    </source>
</evidence>
<dbReference type="SUPFAM" id="SSF56655">
    <property type="entry name" value="Carbohydrate phosphatase"/>
    <property type="match status" value="1"/>
</dbReference>
<comment type="catalytic activity">
    <reaction evidence="1">
        <text>a myo-inositol phosphate + H2O = myo-inositol + phosphate</text>
        <dbReference type="Rhea" id="RHEA:24056"/>
        <dbReference type="ChEBI" id="CHEBI:15377"/>
        <dbReference type="ChEBI" id="CHEBI:17268"/>
        <dbReference type="ChEBI" id="CHEBI:43474"/>
        <dbReference type="ChEBI" id="CHEBI:84139"/>
        <dbReference type="EC" id="3.1.3.25"/>
    </reaction>
</comment>
<reference evidence="8 9" key="1">
    <citation type="submission" date="2017-11" db="EMBL/GenBank/DDBJ databases">
        <title>Genome sequence and genome mining of multiple bioactive secondary metabolites from a deep sea-derived Bacillus siamensis SCSIO 05746.</title>
        <authorList>
            <person name="Pan H.-Q."/>
            <person name="Ju J.-H."/>
        </authorList>
    </citation>
    <scope>NUCLEOTIDE SEQUENCE [LARGE SCALE GENOMIC DNA]</scope>
    <source>
        <strain evidence="8 9">SCSIO 05746</strain>
    </source>
</reference>
<dbReference type="EMBL" id="CP025001">
    <property type="protein sequence ID" value="AUJ77854.1"/>
    <property type="molecule type" value="Genomic_DNA"/>
</dbReference>
<comment type="cofactor">
    <cofactor evidence="2 7">
        <name>Mg(2+)</name>
        <dbReference type="ChEBI" id="CHEBI:18420"/>
    </cofactor>
</comment>
<dbReference type="Pfam" id="PF00459">
    <property type="entry name" value="Inositol_P"/>
    <property type="match status" value="1"/>
</dbReference>
<feature type="binding site" evidence="7">
    <location>
        <position position="215"/>
    </location>
    <ligand>
        <name>Mg(2+)</name>
        <dbReference type="ChEBI" id="CHEBI:18420"/>
        <label>1</label>
        <note>catalytic</note>
    </ligand>
</feature>
<dbReference type="GO" id="GO:0007165">
    <property type="term" value="P:signal transduction"/>
    <property type="evidence" value="ECO:0007669"/>
    <property type="project" value="TreeGrafter"/>
</dbReference>
<dbReference type="InterPro" id="IPR000760">
    <property type="entry name" value="Inositol_monophosphatase-like"/>
</dbReference>
<dbReference type="GO" id="GO:0006020">
    <property type="term" value="P:inositol metabolic process"/>
    <property type="evidence" value="ECO:0007669"/>
    <property type="project" value="TreeGrafter"/>
</dbReference>
<name>A0AAI8HPR3_9BACI</name>
<dbReference type="PRINTS" id="PR00377">
    <property type="entry name" value="IMPHPHTASES"/>
</dbReference>
<dbReference type="FunFam" id="3.30.540.10:FF:000003">
    <property type="entry name" value="Inositol-1-monophosphatase"/>
    <property type="match status" value="1"/>
</dbReference>
<gene>
    <name evidence="8" type="ORF">CWD84_13970</name>
</gene>
<sequence length="266" mass="29739">MTNWTEIDDIAKQWVKEAGTRIRQSMQESLTIETKSNPNDLVTNMDKETERFFIDRIQGTFPGHRILGEEGQGDKLRSLEGIVWIIDPIDGTMNFVHQKRHFAISIGIFEDGKGKIGLIYDVMQDELYHAFSGKGAYLNDTPLAPLKKEVSIEEAIIAINATWVTENRRIDPSILAPLVKRVRGTRSYGSAALELASVAAGRIDAYITMRLAPWDYAAGCVLLNEVGGIYTTTDGEPFTFLDNHSVLAGNPAIHKIIFDDYLHADR</sequence>
<dbReference type="InterPro" id="IPR020550">
    <property type="entry name" value="Inositol_monophosphatase_CS"/>
</dbReference>
<dbReference type="CDD" id="cd01637">
    <property type="entry name" value="IMPase_like"/>
    <property type="match status" value="1"/>
</dbReference>
<evidence type="ECO:0000256" key="3">
    <source>
        <dbReference type="ARBA" id="ARBA00013106"/>
    </source>
</evidence>
<dbReference type="Gene3D" id="3.30.540.10">
    <property type="entry name" value="Fructose-1,6-Bisphosphatase, subunit A, domain 1"/>
    <property type="match status" value="1"/>
</dbReference>
<dbReference type="PANTHER" id="PTHR20854:SF4">
    <property type="entry name" value="INOSITOL-1-MONOPHOSPHATASE-RELATED"/>
    <property type="match status" value="1"/>
</dbReference>
<feature type="binding site" evidence="7">
    <location>
        <position position="89"/>
    </location>
    <ligand>
        <name>Mg(2+)</name>
        <dbReference type="ChEBI" id="CHEBI:18420"/>
        <label>1</label>
        <note>catalytic</note>
    </ligand>
</feature>
<dbReference type="PROSITE" id="PS00630">
    <property type="entry name" value="IMP_2"/>
    <property type="match status" value="1"/>
</dbReference>
<dbReference type="InterPro" id="IPR020583">
    <property type="entry name" value="Inositol_monoP_metal-BS"/>
</dbReference>
<dbReference type="EC" id="3.1.3.25" evidence="3"/>
<dbReference type="Gene3D" id="3.40.190.80">
    <property type="match status" value="1"/>
</dbReference>
<feature type="binding site" evidence="7">
    <location>
        <position position="87"/>
    </location>
    <ligand>
        <name>Mg(2+)</name>
        <dbReference type="ChEBI" id="CHEBI:18420"/>
        <label>1</label>
        <note>catalytic</note>
    </ligand>
</feature>
<evidence type="ECO:0000313" key="9">
    <source>
        <dbReference type="Proteomes" id="UP000234366"/>
    </source>
</evidence>
<organism evidence="8 9">
    <name type="scientific">Bacillus siamensis</name>
    <dbReference type="NCBI Taxonomy" id="659243"/>
    <lineage>
        <taxon>Bacteria</taxon>
        <taxon>Bacillati</taxon>
        <taxon>Bacillota</taxon>
        <taxon>Bacilli</taxon>
        <taxon>Bacillales</taxon>
        <taxon>Bacillaceae</taxon>
        <taxon>Bacillus</taxon>
        <taxon>Bacillus amyloliquefaciens group</taxon>
    </lineage>
</organism>
<evidence type="ECO:0000256" key="1">
    <source>
        <dbReference type="ARBA" id="ARBA00001033"/>
    </source>
</evidence>
<dbReference type="Proteomes" id="UP000234366">
    <property type="component" value="Chromosome"/>
</dbReference>
<dbReference type="AlphaFoldDB" id="A0AAI8HPR3"/>
<dbReference type="RefSeq" id="WP_060962874.1">
    <property type="nucleotide sequence ID" value="NZ_CP025001.1"/>
</dbReference>
<dbReference type="PROSITE" id="PS00629">
    <property type="entry name" value="IMP_1"/>
    <property type="match status" value="1"/>
</dbReference>
<dbReference type="KEGG" id="bsia:CWD84_13970"/>
<dbReference type="PANTHER" id="PTHR20854">
    <property type="entry name" value="INOSITOL MONOPHOSPHATASE"/>
    <property type="match status" value="1"/>
</dbReference>
<dbReference type="GO" id="GO:0008934">
    <property type="term" value="F:inositol monophosphate 1-phosphatase activity"/>
    <property type="evidence" value="ECO:0007669"/>
    <property type="project" value="TreeGrafter"/>
</dbReference>